<dbReference type="EMBL" id="JAHLFS010000006">
    <property type="protein sequence ID" value="MBU3851159.1"/>
    <property type="molecule type" value="Genomic_DNA"/>
</dbReference>
<keyword evidence="5" id="KW-0489">Methyltransferase</keyword>
<evidence type="ECO:0000259" key="4">
    <source>
        <dbReference type="Pfam" id="PF21302"/>
    </source>
</evidence>
<feature type="binding site" evidence="2">
    <location>
        <begin position="103"/>
        <end position="104"/>
    </location>
    <ligand>
        <name>S-adenosyl-L-methionine</name>
        <dbReference type="ChEBI" id="CHEBI:59789"/>
    </ligand>
</feature>
<sequence>MSKLSNAVAFLNHHLSLWRCPVCHQPFARVVDHSLVCPQNHWFDVNKKGTLNFLNHPVKTEYQKTMFTHRRHLLQAGFFTPFLQELAQYLPHAGNVIDVGCGEGTPTQLLSQLVPGNYIGFDIAKDGINLATQQVTRCFFCVADLTNLPFNNQQIDAVVDIFSPSAYQEFARVLAPHGVLLKIIPNRGYLHELREALYHGEDKATYDNHAILQRFMTIYPNALVQPITYHFALNDTTFHDLVAMTPLTWRASAQQLQSLFMQPLSQITVDVTLLVAKKD</sequence>
<dbReference type="Pfam" id="PF13649">
    <property type="entry name" value="Methyltransf_25"/>
    <property type="match status" value="1"/>
</dbReference>
<protein>
    <submittedName>
        <fullName evidence="5">Methyltransferase domain-containing protein</fullName>
    </submittedName>
</protein>
<accession>A0A948WZ42</accession>
<dbReference type="GO" id="GO:0032259">
    <property type="term" value="P:methylation"/>
    <property type="evidence" value="ECO:0007669"/>
    <property type="project" value="UniProtKB-KW"/>
</dbReference>
<evidence type="ECO:0000256" key="2">
    <source>
        <dbReference type="PIRSR" id="PIRSR018249-2"/>
    </source>
</evidence>
<name>A0A948WZ42_9LACO</name>
<dbReference type="GO" id="GO:0008168">
    <property type="term" value="F:methyltransferase activity"/>
    <property type="evidence" value="ECO:0007669"/>
    <property type="project" value="UniProtKB-KW"/>
</dbReference>
<feature type="binding site" evidence="2">
    <location>
        <position position="79"/>
    </location>
    <ligand>
        <name>S-adenosyl-L-methionine</name>
        <dbReference type="ChEBI" id="CHEBI:59789"/>
    </ligand>
</feature>
<evidence type="ECO:0000256" key="1">
    <source>
        <dbReference type="PIRSR" id="PIRSR018249-1"/>
    </source>
</evidence>
<dbReference type="Gene3D" id="3.40.50.150">
    <property type="entry name" value="Vaccinia Virus protein VP39"/>
    <property type="match status" value="1"/>
</dbReference>
<dbReference type="PIRSF" id="PIRSF018249">
    <property type="entry name" value="MyrA_prd"/>
    <property type="match status" value="1"/>
</dbReference>
<comment type="caution">
    <text evidence="5">The sequence shown here is derived from an EMBL/GenBank/DDBJ whole genome shotgun (WGS) entry which is preliminary data.</text>
</comment>
<keyword evidence="2" id="KW-0949">S-adenosyl-L-methionine</keyword>
<dbReference type="Proteomes" id="UP000777303">
    <property type="component" value="Unassembled WGS sequence"/>
</dbReference>
<dbReference type="CDD" id="cd02440">
    <property type="entry name" value="AdoMet_MTases"/>
    <property type="match status" value="1"/>
</dbReference>
<keyword evidence="5" id="KW-0808">Transferase</keyword>
<reference evidence="5" key="1">
    <citation type="journal article" date="2021" name="PeerJ">
        <title>Extensive microbial diversity within the chicken gut microbiome revealed by metagenomics and culture.</title>
        <authorList>
            <person name="Gilroy R."/>
            <person name="Ravi A."/>
            <person name="Getino M."/>
            <person name="Pursley I."/>
            <person name="Horton D.L."/>
            <person name="Alikhan N.F."/>
            <person name="Baker D."/>
            <person name="Gharbi K."/>
            <person name="Hall N."/>
            <person name="Watson M."/>
            <person name="Adriaenssens E.M."/>
            <person name="Foster-Nyarko E."/>
            <person name="Jarju S."/>
            <person name="Secka A."/>
            <person name="Antonio M."/>
            <person name="Oren A."/>
            <person name="Chaudhuri R.R."/>
            <person name="La Ragione R."/>
            <person name="Hildebrand F."/>
            <person name="Pallen M.J."/>
        </authorList>
    </citation>
    <scope>NUCLEOTIDE SEQUENCE</scope>
    <source>
        <strain evidence="5">F6-6636</strain>
    </source>
</reference>
<evidence type="ECO:0000313" key="5">
    <source>
        <dbReference type="EMBL" id="MBU3851159.1"/>
    </source>
</evidence>
<feature type="binding site" evidence="1">
    <location>
        <position position="20"/>
    </location>
    <ligand>
        <name>Zn(2+)</name>
        <dbReference type="ChEBI" id="CHEBI:29105"/>
    </ligand>
</feature>
<gene>
    <name evidence="5" type="ORF">H9901_00380</name>
</gene>
<dbReference type="InterPro" id="IPR029063">
    <property type="entry name" value="SAM-dependent_MTases_sf"/>
</dbReference>
<feature type="domain" description="Methyltransferase" evidence="3">
    <location>
        <begin position="96"/>
        <end position="178"/>
    </location>
</feature>
<organism evidence="5 6">
    <name type="scientific">Candidatus Paralactobacillus gallistercoris</name>
    <dbReference type="NCBI Taxonomy" id="2838724"/>
    <lineage>
        <taxon>Bacteria</taxon>
        <taxon>Bacillati</taxon>
        <taxon>Bacillota</taxon>
        <taxon>Bacilli</taxon>
        <taxon>Lactobacillales</taxon>
        <taxon>Lactobacillaceae</taxon>
        <taxon>Lactobacillus</taxon>
    </lineage>
</organism>
<dbReference type="GO" id="GO:0046872">
    <property type="term" value="F:metal ion binding"/>
    <property type="evidence" value="ECO:0007669"/>
    <property type="project" value="UniProtKB-KW"/>
</dbReference>
<evidence type="ECO:0000313" key="6">
    <source>
        <dbReference type="Proteomes" id="UP000777303"/>
    </source>
</evidence>
<evidence type="ECO:0000259" key="3">
    <source>
        <dbReference type="Pfam" id="PF13649"/>
    </source>
</evidence>
<feature type="binding site" evidence="1">
    <location>
        <position position="37"/>
    </location>
    <ligand>
        <name>Zn(2+)</name>
        <dbReference type="ChEBI" id="CHEBI:29105"/>
    </ligand>
</feature>
<dbReference type="InterPro" id="IPR016718">
    <property type="entry name" value="rRNA_m1G-MeTrfase_A_prd"/>
</dbReference>
<feature type="domain" description="23S rRNA (guanine(745)-N(1))-methyltransferase N-terminal" evidence="4">
    <location>
        <begin position="19"/>
        <end position="54"/>
    </location>
</feature>
<feature type="binding site" evidence="1">
    <location>
        <position position="41"/>
    </location>
    <ligand>
        <name>Zn(2+)</name>
        <dbReference type="ChEBI" id="CHEBI:29105"/>
    </ligand>
</feature>
<dbReference type="InterPro" id="IPR048647">
    <property type="entry name" value="RlmA_N"/>
</dbReference>
<dbReference type="Pfam" id="PF21302">
    <property type="entry name" value="Zn_ribbon_RlmA"/>
    <property type="match status" value="1"/>
</dbReference>
<keyword evidence="1" id="KW-0862">Zinc</keyword>
<dbReference type="SUPFAM" id="SSF53335">
    <property type="entry name" value="S-adenosyl-L-methionine-dependent methyltransferases"/>
    <property type="match status" value="1"/>
</dbReference>
<keyword evidence="1" id="KW-0479">Metal-binding</keyword>
<dbReference type="InterPro" id="IPR041698">
    <property type="entry name" value="Methyltransf_25"/>
</dbReference>
<dbReference type="AlphaFoldDB" id="A0A948WZ42"/>
<feature type="binding site" evidence="2">
    <location>
        <position position="189"/>
    </location>
    <ligand>
        <name>S-adenosyl-L-methionine</name>
        <dbReference type="ChEBI" id="CHEBI:59789"/>
    </ligand>
</feature>
<reference evidence="5" key="2">
    <citation type="submission" date="2021-04" db="EMBL/GenBank/DDBJ databases">
        <authorList>
            <person name="Gilroy R."/>
        </authorList>
    </citation>
    <scope>NUCLEOTIDE SEQUENCE</scope>
    <source>
        <strain evidence="5">F6-6636</strain>
    </source>
</reference>
<proteinExistence type="predicted"/>
<feature type="binding site" evidence="1">
    <location>
        <position position="23"/>
    </location>
    <ligand>
        <name>Zn(2+)</name>
        <dbReference type="ChEBI" id="CHEBI:29105"/>
    </ligand>
</feature>